<comment type="caution">
    <text evidence="2">The sequence shown here is derived from an EMBL/GenBank/DDBJ whole genome shotgun (WGS) entry which is preliminary data.</text>
</comment>
<organism evidence="2 3">
    <name type="scientific">Caldanaerobacter subterraneus</name>
    <dbReference type="NCBI Taxonomy" id="911092"/>
    <lineage>
        <taxon>Bacteria</taxon>
        <taxon>Bacillati</taxon>
        <taxon>Bacillota</taxon>
        <taxon>Clostridia</taxon>
        <taxon>Thermoanaerobacterales</taxon>
        <taxon>Thermoanaerobacteraceae</taxon>
        <taxon>Caldanaerobacter</taxon>
    </lineage>
</organism>
<keyword evidence="1" id="KW-1133">Transmembrane helix</keyword>
<dbReference type="AlphaFoldDB" id="A0A7Y2PLS1"/>
<proteinExistence type="predicted"/>
<sequence>MSALFLIIGGTLILIYSLLPPSNVLKRKKKSYDKTFWGLMEQIGDSFPFKYLQFKEGSSSYKDTLNLLEENGLNISVKAYTTFMYVFTLFTVSLALFFILLSKHSGGALDVSTLRTINPNGIISLSNATVSNQSNPMRNIYILAFGFAGMLLPRYIIRYYGKYLDNKIEEELQVIEIYTLILVQAHKPIKEILYELSKLTHYTKDAFIRAANEYSTNPETTFVNLRNKVKNEHFKTFVTMLQESLVSTSYLIKHIERHLEALRNEKYGKGRRKSGLTANITMFFIIFPLIALAIFGVWPWLVFALSNL</sequence>
<dbReference type="EMBL" id="JABEQB010000008">
    <property type="protein sequence ID" value="NNG66383.1"/>
    <property type="molecule type" value="Genomic_DNA"/>
</dbReference>
<feature type="transmembrane region" description="Helical" evidence="1">
    <location>
        <begin position="6"/>
        <end position="25"/>
    </location>
</feature>
<keyword evidence="1" id="KW-0812">Transmembrane</keyword>
<feature type="transmembrane region" description="Helical" evidence="1">
    <location>
        <begin position="83"/>
        <end position="101"/>
    </location>
</feature>
<reference evidence="2 3" key="1">
    <citation type="submission" date="2020-04" db="EMBL/GenBank/DDBJ databases">
        <title>Draft genome sequence of Caldanaerobacter sunterraneus. strain 1523vc isolated from Griffin hot spring, Kamchatka, Russia.</title>
        <authorList>
            <person name="Toshchakov S.V."/>
            <person name="Podosokorskaya O.A."/>
            <person name="Kublanov I.V."/>
            <person name="Korzhenkov A."/>
            <person name="Patrushev M.V."/>
        </authorList>
    </citation>
    <scope>NUCLEOTIDE SEQUENCE [LARGE SCALE GENOMIC DNA]</scope>
    <source>
        <strain evidence="2 3">1523vc</strain>
    </source>
</reference>
<gene>
    <name evidence="2" type="ORF">HKI81_03910</name>
</gene>
<evidence type="ECO:0008006" key="4">
    <source>
        <dbReference type="Google" id="ProtNLM"/>
    </source>
</evidence>
<protein>
    <recommendedName>
        <fullName evidence="4">Type II secretion system protein GspF domain-containing protein</fullName>
    </recommendedName>
</protein>
<keyword evidence="1" id="KW-0472">Membrane</keyword>
<accession>A0A7Y2PLS1</accession>
<evidence type="ECO:0000256" key="1">
    <source>
        <dbReference type="SAM" id="Phobius"/>
    </source>
</evidence>
<dbReference type="RefSeq" id="WP_170270581.1">
    <property type="nucleotide sequence ID" value="NZ_JABEQB010000008.1"/>
</dbReference>
<dbReference type="Proteomes" id="UP000529861">
    <property type="component" value="Unassembled WGS sequence"/>
</dbReference>
<name>A0A7Y2PLS1_9THEO</name>
<feature type="transmembrane region" description="Helical" evidence="1">
    <location>
        <begin position="140"/>
        <end position="157"/>
    </location>
</feature>
<feature type="transmembrane region" description="Helical" evidence="1">
    <location>
        <begin position="276"/>
        <end position="301"/>
    </location>
</feature>
<evidence type="ECO:0000313" key="3">
    <source>
        <dbReference type="Proteomes" id="UP000529861"/>
    </source>
</evidence>
<evidence type="ECO:0000313" key="2">
    <source>
        <dbReference type="EMBL" id="NNG66383.1"/>
    </source>
</evidence>